<organism evidence="4 5">
    <name type="scientific">Pseudogymnoascus destructans (strain ATCC MYA-4855 / 20631-21)</name>
    <name type="common">Bat white-nose syndrome fungus</name>
    <name type="synonym">Geomyces destructans</name>
    <dbReference type="NCBI Taxonomy" id="658429"/>
    <lineage>
        <taxon>Eukaryota</taxon>
        <taxon>Fungi</taxon>
        <taxon>Dikarya</taxon>
        <taxon>Ascomycota</taxon>
        <taxon>Pezizomycotina</taxon>
        <taxon>Leotiomycetes</taxon>
        <taxon>Thelebolales</taxon>
        <taxon>Thelebolaceae</taxon>
        <taxon>Pseudogymnoascus</taxon>
    </lineage>
</organism>
<dbReference type="SFLD" id="SFLDS00019">
    <property type="entry name" value="Glutathione_Transferase_(cytos"/>
    <property type="match status" value="1"/>
</dbReference>
<comment type="similarity">
    <text evidence="1">Belongs to the GST superfamily.</text>
</comment>
<dbReference type="InterPro" id="IPR036249">
    <property type="entry name" value="Thioredoxin-like_sf"/>
</dbReference>
<dbReference type="InterPro" id="IPR040079">
    <property type="entry name" value="Glutathione_S-Trfase"/>
</dbReference>
<dbReference type="PROSITE" id="PS50405">
    <property type="entry name" value="GST_CTER"/>
    <property type="match status" value="1"/>
</dbReference>
<protein>
    <recommendedName>
        <fullName evidence="6">Glutathione S-transferase</fullName>
    </recommendedName>
</protein>
<dbReference type="PROSITE" id="PS50404">
    <property type="entry name" value="GST_NTER"/>
    <property type="match status" value="1"/>
</dbReference>
<dbReference type="Gene3D" id="3.40.30.10">
    <property type="entry name" value="Glutaredoxin"/>
    <property type="match status" value="1"/>
</dbReference>
<dbReference type="Pfam" id="PF13410">
    <property type="entry name" value="GST_C_2"/>
    <property type="match status" value="1"/>
</dbReference>
<dbReference type="InParanoid" id="L8GAX5"/>
<dbReference type="PANTHER" id="PTHR44051">
    <property type="entry name" value="GLUTATHIONE S-TRANSFERASE-RELATED"/>
    <property type="match status" value="1"/>
</dbReference>
<dbReference type="VEuPathDB" id="FungiDB:GMDG_04444"/>
<dbReference type="Gene3D" id="1.20.1050.10">
    <property type="match status" value="1"/>
</dbReference>
<dbReference type="SUPFAM" id="SSF52833">
    <property type="entry name" value="Thioredoxin-like"/>
    <property type="match status" value="1"/>
</dbReference>
<keyword evidence="5" id="KW-1185">Reference proteome</keyword>
<evidence type="ECO:0000259" key="3">
    <source>
        <dbReference type="PROSITE" id="PS50405"/>
    </source>
</evidence>
<dbReference type="CDD" id="cd03046">
    <property type="entry name" value="GST_N_GTT1_like"/>
    <property type="match status" value="1"/>
</dbReference>
<dbReference type="STRING" id="658429.L8GAX5"/>
<name>L8GAX5_PSED2</name>
<dbReference type="OrthoDB" id="2098326at2759"/>
<dbReference type="FunCoup" id="L8GAX5">
    <property type="interactions" value="96"/>
</dbReference>
<dbReference type="EMBL" id="GL573248">
    <property type="protein sequence ID" value="ELR10039.1"/>
    <property type="molecule type" value="Genomic_DNA"/>
</dbReference>
<dbReference type="InterPro" id="IPR010987">
    <property type="entry name" value="Glutathione-S-Trfase_C-like"/>
</dbReference>
<dbReference type="AlphaFoldDB" id="L8GAX5"/>
<evidence type="ECO:0000259" key="2">
    <source>
        <dbReference type="PROSITE" id="PS50404"/>
    </source>
</evidence>
<sequence>MRLGSRLISQHICPPSFTVVIASRTKHKIANPSFLIPIHLLTMAETTALASAVQTSDTPQITLYWLEQSRSQRILWLLIELSLPYTLTVFHRDPKTHFAPPELKAIHPLGKSPVISIKPPGGGPDVVLAESGLIAEYLTEHFGAGTTLAPQRWQEGKEGQGIKDAPVPFFIRPITSRVASEIRTSYLDANFETTFSFLEEQIKTSPGGGKYLCGEHLTAADILISFPLIAAKVRGGLIPKEKYPLLKAYVDMLEEEEGYKKSIAKVEEVDGKFSAMI</sequence>
<evidence type="ECO:0000313" key="4">
    <source>
        <dbReference type="EMBL" id="ELR10039.1"/>
    </source>
</evidence>
<dbReference type="SUPFAM" id="SSF47616">
    <property type="entry name" value="GST C-terminal domain-like"/>
    <property type="match status" value="1"/>
</dbReference>
<dbReference type="PANTHER" id="PTHR44051:SF9">
    <property type="entry name" value="GLUTATHIONE S-TRANSFERASE 1"/>
    <property type="match status" value="1"/>
</dbReference>
<proteinExistence type="inferred from homology"/>
<feature type="domain" description="GST C-terminal" evidence="3">
    <location>
        <begin position="146"/>
        <end position="273"/>
    </location>
</feature>
<evidence type="ECO:0000256" key="1">
    <source>
        <dbReference type="ARBA" id="ARBA00007409"/>
    </source>
</evidence>
<gene>
    <name evidence="4" type="ORF">GMDG_04444</name>
</gene>
<dbReference type="SFLD" id="SFLDG00358">
    <property type="entry name" value="Main_(cytGST)"/>
    <property type="match status" value="1"/>
</dbReference>
<dbReference type="InterPro" id="IPR036282">
    <property type="entry name" value="Glutathione-S-Trfase_C_sf"/>
</dbReference>
<feature type="domain" description="GST N-terminal" evidence="2">
    <location>
        <begin position="58"/>
        <end position="146"/>
    </location>
</feature>
<evidence type="ECO:0000313" key="5">
    <source>
        <dbReference type="Proteomes" id="UP000011064"/>
    </source>
</evidence>
<dbReference type="Pfam" id="PF13409">
    <property type="entry name" value="GST_N_2"/>
    <property type="match status" value="1"/>
</dbReference>
<accession>L8GAX5</accession>
<evidence type="ECO:0008006" key="6">
    <source>
        <dbReference type="Google" id="ProtNLM"/>
    </source>
</evidence>
<dbReference type="InterPro" id="IPR004045">
    <property type="entry name" value="Glutathione_S-Trfase_N"/>
</dbReference>
<dbReference type="Proteomes" id="UP000011064">
    <property type="component" value="Unassembled WGS sequence"/>
</dbReference>
<reference evidence="5" key="1">
    <citation type="submission" date="2010-09" db="EMBL/GenBank/DDBJ databases">
        <title>The genome sequence of Geomyces destructans 20631-21.</title>
        <authorList>
            <consortium name="The Broad Institute Genome Sequencing Platform"/>
            <person name="Cuomo C.A."/>
            <person name="Blehert D.S."/>
            <person name="Lorch J.M."/>
            <person name="Young S.K."/>
            <person name="Zeng Q."/>
            <person name="Gargeya S."/>
            <person name="Fitzgerald M."/>
            <person name="Haas B."/>
            <person name="Abouelleil A."/>
            <person name="Alvarado L."/>
            <person name="Arachchi H.M."/>
            <person name="Berlin A."/>
            <person name="Brown A."/>
            <person name="Chapman S.B."/>
            <person name="Chen Z."/>
            <person name="Dunbar C."/>
            <person name="Freedman E."/>
            <person name="Gearin G."/>
            <person name="Gellesch M."/>
            <person name="Goldberg J."/>
            <person name="Griggs A."/>
            <person name="Gujja S."/>
            <person name="Heiman D."/>
            <person name="Howarth C."/>
            <person name="Larson L."/>
            <person name="Lui A."/>
            <person name="MacDonald P.J.P."/>
            <person name="Montmayeur A."/>
            <person name="Murphy C."/>
            <person name="Neiman D."/>
            <person name="Pearson M."/>
            <person name="Priest M."/>
            <person name="Roberts A."/>
            <person name="Saif S."/>
            <person name="Shea T."/>
            <person name="Shenoy N."/>
            <person name="Sisk P."/>
            <person name="Stolte C."/>
            <person name="Sykes S."/>
            <person name="Wortman J."/>
            <person name="Nusbaum C."/>
            <person name="Birren B."/>
        </authorList>
    </citation>
    <scope>NUCLEOTIDE SEQUENCE [LARGE SCALE GENOMIC DNA]</scope>
    <source>
        <strain evidence="5">ATCC MYA-4855 / 20631-21</strain>
    </source>
</reference>
<dbReference type="HOGENOM" id="CLU_011226_15_0_1"/>